<dbReference type="EMBL" id="SRMA01026858">
    <property type="protein sequence ID" value="TRY66259.1"/>
    <property type="molecule type" value="Genomic_DNA"/>
</dbReference>
<evidence type="ECO:0000256" key="1">
    <source>
        <dbReference type="SAM" id="MobiDB-lite"/>
    </source>
</evidence>
<feature type="compositionally biased region" description="Basic residues" evidence="1">
    <location>
        <begin position="55"/>
        <end position="73"/>
    </location>
</feature>
<name>A0A553NLF7_9TELE</name>
<comment type="caution">
    <text evidence="2">The sequence shown here is derived from an EMBL/GenBank/DDBJ whole genome shotgun (WGS) entry which is preliminary data.</text>
</comment>
<dbReference type="Proteomes" id="UP000316079">
    <property type="component" value="Unassembled WGS sequence"/>
</dbReference>
<sequence length="182" mass="20257">MQILQIIYFPLNRRCHYGAPDVTASAPFLATRSSPTAYARVRALALSAAHAHAHTHTHARTLTHSQHQHHHKPDPRALSERWKHAALLQLSCLCSAALRRWTAHAGVGLELRGLSLVLPNAFAGEIEPVRNPNETLNQTAMLIRQTLFMQMQDQSMGKPPCVKMGKLTRSFPLPGLFCYTSV</sequence>
<organism evidence="2 3">
    <name type="scientific">Danionella cerebrum</name>
    <dbReference type="NCBI Taxonomy" id="2873325"/>
    <lineage>
        <taxon>Eukaryota</taxon>
        <taxon>Metazoa</taxon>
        <taxon>Chordata</taxon>
        <taxon>Craniata</taxon>
        <taxon>Vertebrata</taxon>
        <taxon>Euteleostomi</taxon>
        <taxon>Actinopterygii</taxon>
        <taxon>Neopterygii</taxon>
        <taxon>Teleostei</taxon>
        <taxon>Ostariophysi</taxon>
        <taxon>Cypriniformes</taxon>
        <taxon>Danionidae</taxon>
        <taxon>Danioninae</taxon>
        <taxon>Danionella</taxon>
    </lineage>
</organism>
<accession>A0A553NLF7</accession>
<gene>
    <name evidence="2" type="ORF">DNTS_006737</name>
</gene>
<evidence type="ECO:0000313" key="3">
    <source>
        <dbReference type="Proteomes" id="UP000316079"/>
    </source>
</evidence>
<keyword evidence="3" id="KW-1185">Reference proteome</keyword>
<feature type="region of interest" description="Disordered" evidence="1">
    <location>
        <begin position="55"/>
        <end position="76"/>
    </location>
</feature>
<proteinExistence type="predicted"/>
<reference evidence="2 3" key="1">
    <citation type="journal article" date="2019" name="Sci. Data">
        <title>Hybrid genome assembly and annotation of Danionella translucida.</title>
        <authorList>
            <person name="Kadobianskyi M."/>
            <person name="Schulze L."/>
            <person name="Schuelke M."/>
            <person name="Judkewitz B."/>
        </authorList>
    </citation>
    <scope>NUCLEOTIDE SEQUENCE [LARGE SCALE GENOMIC DNA]</scope>
    <source>
        <strain evidence="2 3">Bolton</strain>
    </source>
</reference>
<dbReference type="AlphaFoldDB" id="A0A553NLF7"/>
<evidence type="ECO:0000313" key="2">
    <source>
        <dbReference type="EMBL" id="TRY66259.1"/>
    </source>
</evidence>
<protein>
    <submittedName>
        <fullName evidence="2">Uncharacterized protein</fullName>
    </submittedName>
</protein>